<organism evidence="9 10">
    <name type="scientific">Thauera phenylacetica B4P</name>
    <dbReference type="NCBI Taxonomy" id="1234382"/>
    <lineage>
        <taxon>Bacteria</taxon>
        <taxon>Pseudomonadati</taxon>
        <taxon>Pseudomonadota</taxon>
        <taxon>Betaproteobacteria</taxon>
        <taxon>Rhodocyclales</taxon>
        <taxon>Zoogloeaceae</taxon>
        <taxon>Thauera</taxon>
    </lineage>
</organism>
<feature type="region of interest" description="Disordered" evidence="7">
    <location>
        <begin position="253"/>
        <end position="292"/>
    </location>
</feature>
<evidence type="ECO:0000256" key="7">
    <source>
        <dbReference type="SAM" id="MobiDB-lite"/>
    </source>
</evidence>
<keyword evidence="3" id="KW-0547">Nucleotide-binding</keyword>
<dbReference type="RefSeq" id="WP_004358487.1">
    <property type="nucleotide sequence ID" value="NZ_AMXF01000025.1"/>
</dbReference>
<feature type="compositionally biased region" description="Basic and acidic residues" evidence="7">
    <location>
        <begin position="264"/>
        <end position="273"/>
    </location>
</feature>
<keyword evidence="5" id="KW-1278">Translocase</keyword>
<proteinExistence type="predicted"/>
<evidence type="ECO:0000313" key="10">
    <source>
        <dbReference type="Proteomes" id="UP000013047"/>
    </source>
</evidence>
<evidence type="ECO:0000256" key="1">
    <source>
        <dbReference type="ARBA" id="ARBA00022448"/>
    </source>
</evidence>
<dbReference type="InterPro" id="IPR003439">
    <property type="entry name" value="ABC_transporter-like_ATP-bd"/>
</dbReference>
<dbReference type="GO" id="GO:0016887">
    <property type="term" value="F:ATP hydrolysis activity"/>
    <property type="evidence" value="ECO:0007669"/>
    <property type="project" value="InterPro"/>
</dbReference>
<name>N6YUR1_9RHOO</name>
<dbReference type="Proteomes" id="UP000013047">
    <property type="component" value="Unassembled WGS sequence"/>
</dbReference>
<dbReference type="EMBL" id="AMXF01000025">
    <property type="protein sequence ID" value="ENO98001.1"/>
    <property type="molecule type" value="Genomic_DNA"/>
</dbReference>
<evidence type="ECO:0000256" key="5">
    <source>
        <dbReference type="ARBA" id="ARBA00022967"/>
    </source>
</evidence>
<dbReference type="SUPFAM" id="SSF52540">
    <property type="entry name" value="P-loop containing nucleoside triphosphate hydrolases"/>
    <property type="match status" value="1"/>
</dbReference>
<dbReference type="AlphaFoldDB" id="N6YUR1"/>
<feature type="domain" description="ABC transporter" evidence="8">
    <location>
        <begin position="5"/>
        <end position="247"/>
    </location>
</feature>
<sequence>MNPCIELRGVRCTLGGRTVLDIDRLVVGEGERVALVGHNGAGKSTLLRVLSGFTRPTAGQVSVLGVRLDTRLPPARLRALRGEAGQVLQGLHLVPRLSALENVLIGSLGRVTGWRSWVRRYPAHEVEGARAALARVGMLDQASMRTDGLSGGERQKVAIARVLVQAPRLILADEPTAALDPAAAQEICRVLGTAAGDATLVAVVHNTALLPLLADRVIGLRQGRVVFDLPQAQVDEVQLAALYGSGPANGACGRSDDPLVSARRSPDEIESRRWRQRTCTQTAASAGHSPCH</sequence>
<keyword evidence="6" id="KW-0472">Membrane</keyword>
<evidence type="ECO:0000256" key="2">
    <source>
        <dbReference type="ARBA" id="ARBA00022475"/>
    </source>
</evidence>
<evidence type="ECO:0000256" key="6">
    <source>
        <dbReference type="ARBA" id="ARBA00023136"/>
    </source>
</evidence>
<dbReference type="InterPro" id="IPR050086">
    <property type="entry name" value="MetN_ABC_transporter-like"/>
</dbReference>
<reference evidence="9 10" key="1">
    <citation type="submission" date="2012-09" db="EMBL/GenBank/DDBJ databases">
        <title>Draft Genome Sequences of 6 Strains from Genus Thauera.</title>
        <authorList>
            <person name="Liu B."/>
            <person name="Shapleigh J.P."/>
            <person name="Frostegard A.H."/>
        </authorList>
    </citation>
    <scope>NUCLEOTIDE SEQUENCE [LARGE SCALE GENOMIC DNA]</scope>
    <source>
        <strain evidence="9 10">B4P</strain>
    </source>
</reference>
<dbReference type="InterPro" id="IPR003593">
    <property type="entry name" value="AAA+_ATPase"/>
</dbReference>
<dbReference type="Gene3D" id="3.40.50.300">
    <property type="entry name" value="P-loop containing nucleotide triphosphate hydrolases"/>
    <property type="match status" value="1"/>
</dbReference>
<dbReference type="PROSITE" id="PS00211">
    <property type="entry name" value="ABC_TRANSPORTER_1"/>
    <property type="match status" value="1"/>
</dbReference>
<dbReference type="InterPro" id="IPR017871">
    <property type="entry name" value="ABC_transporter-like_CS"/>
</dbReference>
<dbReference type="PANTHER" id="PTHR43166:SF6">
    <property type="entry name" value="PHOSPHONATES IMPORT ATP-BINDING PROTEIN PHNC"/>
    <property type="match status" value="1"/>
</dbReference>
<keyword evidence="1" id="KW-0813">Transport</keyword>
<accession>N6YUR1</accession>
<dbReference type="PANTHER" id="PTHR43166">
    <property type="entry name" value="AMINO ACID IMPORT ATP-BINDING PROTEIN"/>
    <property type="match status" value="1"/>
</dbReference>
<keyword evidence="10" id="KW-1185">Reference proteome</keyword>
<dbReference type="InterPro" id="IPR027417">
    <property type="entry name" value="P-loop_NTPase"/>
</dbReference>
<evidence type="ECO:0000256" key="3">
    <source>
        <dbReference type="ARBA" id="ARBA00022741"/>
    </source>
</evidence>
<dbReference type="GO" id="GO:0005524">
    <property type="term" value="F:ATP binding"/>
    <property type="evidence" value="ECO:0007669"/>
    <property type="project" value="UniProtKB-KW"/>
</dbReference>
<keyword evidence="2" id="KW-1003">Cell membrane</keyword>
<gene>
    <name evidence="9" type="ORF">C667_06054</name>
</gene>
<dbReference type="PROSITE" id="PS50893">
    <property type="entry name" value="ABC_TRANSPORTER_2"/>
    <property type="match status" value="1"/>
</dbReference>
<keyword evidence="4" id="KW-0067">ATP-binding</keyword>
<evidence type="ECO:0000256" key="4">
    <source>
        <dbReference type="ARBA" id="ARBA00022840"/>
    </source>
</evidence>
<dbReference type="OrthoDB" id="9802264at2"/>
<protein>
    <submittedName>
        <fullName evidence="9">ABC transporter</fullName>
    </submittedName>
</protein>
<comment type="caution">
    <text evidence="9">The sequence shown here is derived from an EMBL/GenBank/DDBJ whole genome shotgun (WGS) entry which is preliminary data.</text>
</comment>
<evidence type="ECO:0000313" key="9">
    <source>
        <dbReference type="EMBL" id="ENO98001.1"/>
    </source>
</evidence>
<evidence type="ECO:0000259" key="8">
    <source>
        <dbReference type="PROSITE" id="PS50893"/>
    </source>
</evidence>
<dbReference type="SMART" id="SM00382">
    <property type="entry name" value="AAA"/>
    <property type="match status" value="1"/>
</dbReference>
<dbReference type="Pfam" id="PF00005">
    <property type="entry name" value="ABC_tran"/>
    <property type="match status" value="1"/>
</dbReference>